<gene>
    <name evidence="1" type="ORF">Y919_10325</name>
</gene>
<dbReference type="AlphaFoldDB" id="A0A096DKA8"/>
<comment type="caution">
    <text evidence="1">The sequence shown here is derived from an EMBL/GenBank/DDBJ whole genome shotgun (WGS) entry which is preliminary data.</text>
</comment>
<reference evidence="1 2" key="1">
    <citation type="submission" date="2013-12" db="EMBL/GenBank/DDBJ databases">
        <title>Draft genome sequence of Caloranaerobacter sp. H53214.</title>
        <authorList>
            <person name="Jiang L.J."/>
            <person name="Shao Z.Z."/>
            <person name="Long M.N."/>
        </authorList>
    </citation>
    <scope>NUCLEOTIDE SEQUENCE [LARGE SCALE GENOMIC DNA]</scope>
    <source>
        <strain evidence="1 2">H53214</strain>
    </source>
</reference>
<evidence type="ECO:0000313" key="1">
    <source>
        <dbReference type="EMBL" id="KGG79716.1"/>
    </source>
</evidence>
<name>A0A096DKA8_9FIRM</name>
<accession>A0A096DKA8</accession>
<dbReference type="Proteomes" id="UP000029622">
    <property type="component" value="Unassembled WGS sequence"/>
</dbReference>
<dbReference type="RefSeq" id="WP_035164496.1">
    <property type="nucleotide sequence ID" value="NZ_AZTB01000064.1"/>
</dbReference>
<proteinExistence type="predicted"/>
<sequence length="81" mass="9501">MNYGKFNSLQDLKDSIEMGLDIECYIYGQRYYIGWGDNGRVIAKCPDGDGVYFNSLDEMLNFKIQDKKIKDMWKDIQIISM</sequence>
<dbReference type="EMBL" id="AZTB01000064">
    <property type="protein sequence ID" value="KGG79716.1"/>
    <property type="molecule type" value="Genomic_DNA"/>
</dbReference>
<evidence type="ECO:0000313" key="2">
    <source>
        <dbReference type="Proteomes" id="UP000029622"/>
    </source>
</evidence>
<organism evidence="1 2">
    <name type="scientific">Caloranaerobacter azorensis H53214</name>
    <dbReference type="NCBI Taxonomy" id="1156417"/>
    <lineage>
        <taxon>Bacteria</taxon>
        <taxon>Bacillati</taxon>
        <taxon>Bacillota</taxon>
        <taxon>Tissierellia</taxon>
        <taxon>Tissierellales</taxon>
        <taxon>Thermohalobacteraceae</taxon>
        <taxon>Caloranaerobacter</taxon>
    </lineage>
</organism>
<protein>
    <submittedName>
        <fullName evidence="1">Uncharacterized protein</fullName>
    </submittedName>
</protein>